<proteinExistence type="predicted"/>
<dbReference type="RefSeq" id="WP_012792741.1">
    <property type="nucleotide sequence ID" value="NC_013132.1"/>
</dbReference>
<name>A0A979G8G9_CHIPD</name>
<dbReference type="KEGG" id="cpi:Cpin_5141"/>
<dbReference type="AlphaFoldDB" id="A0A979G8G9"/>
<gene>
    <name evidence="1" type="ordered locus">Cpin_5141</name>
</gene>
<evidence type="ECO:0000313" key="1">
    <source>
        <dbReference type="EMBL" id="ACU62573.1"/>
    </source>
</evidence>
<sequence>MIPKGSKVRHTDPEIDDVRGVMIVFAIAHGFALCGYPDRLGKELENYAITDLVLIS</sequence>
<protein>
    <submittedName>
        <fullName evidence="1">Uncharacterized protein</fullName>
    </submittedName>
</protein>
<dbReference type="EMBL" id="CP001699">
    <property type="protein sequence ID" value="ACU62573.1"/>
    <property type="molecule type" value="Genomic_DNA"/>
</dbReference>
<reference evidence="1 2" key="2">
    <citation type="journal article" date="2010" name="Stand. Genomic Sci.">
        <title>Complete genome sequence of Chitinophaga pinensis type strain (UQM 2034).</title>
        <authorList>
            <person name="Glavina Del Rio T."/>
            <person name="Abt B."/>
            <person name="Spring S."/>
            <person name="Lapidus A."/>
            <person name="Nolan M."/>
            <person name="Tice H."/>
            <person name="Copeland A."/>
            <person name="Cheng J.F."/>
            <person name="Chen F."/>
            <person name="Bruce D."/>
            <person name="Goodwin L."/>
            <person name="Pitluck S."/>
            <person name="Ivanova N."/>
            <person name="Mavromatis K."/>
            <person name="Mikhailova N."/>
            <person name="Pati A."/>
            <person name="Chen A."/>
            <person name="Palaniappan K."/>
            <person name="Land M."/>
            <person name="Hauser L."/>
            <person name="Chang Y.J."/>
            <person name="Jeffries C.D."/>
            <person name="Chain P."/>
            <person name="Saunders E."/>
            <person name="Detter J.C."/>
            <person name="Brettin T."/>
            <person name="Rohde M."/>
            <person name="Goker M."/>
            <person name="Bristow J."/>
            <person name="Eisen J.A."/>
            <person name="Markowitz V."/>
            <person name="Hugenholtz P."/>
            <person name="Kyrpides N.C."/>
            <person name="Klenk H.P."/>
            <person name="Lucas S."/>
        </authorList>
    </citation>
    <scope>NUCLEOTIDE SEQUENCE [LARGE SCALE GENOMIC DNA]</scope>
    <source>
        <strain evidence="2">ATCC 43595 / DSM 2588 / LMG 13176 / NBRC 15968 / NCIMB 11800 / UQM 2034</strain>
    </source>
</reference>
<organism evidence="1 2">
    <name type="scientific">Chitinophaga pinensis (strain ATCC 43595 / DSM 2588 / LMG 13176 / NBRC 15968 / NCIMB 11800 / UQM 2034)</name>
    <dbReference type="NCBI Taxonomy" id="485918"/>
    <lineage>
        <taxon>Bacteria</taxon>
        <taxon>Pseudomonadati</taxon>
        <taxon>Bacteroidota</taxon>
        <taxon>Chitinophagia</taxon>
        <taxon>Chitinophagales</taxon>
        <taxon>Chitinophagaceae</taxon>
        <taxon>Chitinophaga</taxon>
    </lineage>
</organism>
<reference evidence="2" key="1">
    <citation type="submission" date="2009-08" db="EMBL/GenBank/DDBJ databases">
        <title>The complete genome of Chitinophaga pinensis DSM 2588.</title>
        <authorList>
            <consortium name="US DOE Joint Genome Institute (JGI-PGF)"/>
            <person name="Lucas S."/>
            <person name="Copeland A."/>
            <person name="Lapidus A."/>
            <person name="Glavina del Rio T."/>
            <person name="Dalin E."/>
            <person name="Tice H."/>
            <person name="Bruce D."/>
            <person name="Goodwin L."/>
            <person name="Pitluck S."/>
            <person name="Kyrpides N."/>
            <person name="Mavromatis K."/>
            <person name="Ivanova N."/>
            <person name="Mikhailova N."/>
            <person name="Sims D."/>
            <person name="Meinche L."/>
            <person name="Brettin T."/>
            <person name="Detter J.C."/>
            <person name="Han C."/>
            <person name="Larimer F."/>
            <person name="Land M."/>
            <person name="Hauser L."/>
            <person name="Markowitz V."/>
            <person name="Cheng J.-F."/>
            <person name="Hugenholtz P."/>
            <person name="Woyke T."/>
            <person name="Wu D."/>
            <person name="Spring S."/>
            <person name="Klenk H.-P."/>
            <person name="Eisen J.A."/>
        </authorList>
    </citation>
    <scope>NUCLEOTIDE SEQUENCE [LARGE SCALE GENOMIC DNA]</scope>
    <source>
        <strain evidence="2">ATCC 43595 / DSM 2588 / LMG 13176 / NBRC 15968 / NCIMB 11800 / UQM 2034</strain>
    </source>
</reference>
<dbReference type="Proteomes" id="UP000002215">
    <property type="component" value="Chromosome"/>
</dbReference>
<accession>A0A979G8G9</accession>
<evidence type="ECO:0000313" key="2">
    <source>
        <dbReference type="Proteomes" id="UP000002215"/>
    </source>
</evidence>